<reference evidence="4" key="1">
    <citation type="journal article" date="2019" name="Int. J. Syst. Evol. Microbiol.">
        <title>The Global Catalogue of Microorganisms (GCM) 10K type strain sequencing project: providing services to taxonomists for standard genome sequencing and annotation.</title>
        <authorList>
            <consortium name="The Broad Institute Genomics Platform"/>
            <consortium name="The Broad Institute Genome Sequencing Center for Infectious Disease"/>
            <person name="Wu L."/>
            <person name="Ma J."/>
        </authorList>
    </citation>
    <scope>NUCLEOTIDE SEQUENCE [LARGE SCALE GENOMIC DNA]</scope>
    <source>
        <strain evidence="4">CCUG 62974</strain>
    </source>
</reference>
<accession>A0ABW3DJ79</accession>
<feature type="domain" description="Histidine kinase/HSP90-like ATPase" evidence="2">
    <location>
        <begin position="14"/>
        <end position="130"/>
    </location>
</feature>
<sequence>MKTLGMLGQVALPGEVSSVPVARRHVRELLDSVGHTDNDDALLLVTEIVSNAVRHSHSGRPGGRVTVSVAAHDGTIHIDVTDGGSADRHPRLCSEVDTDSGGGRGLWLVQEIASAWGWHEVPAGRVVWFRLVPAGSAGSCRLRPTGG</sequence>
<evidence type="ECO:0000313" key="4">
    <source>
        <dbReference type="Proteomes" id="UP001597024"/>
    </source>
</evidence>
<dbReference type="EMBL" id="JBHTHX010000002">
    <property type="protein sequence ID" value="MFD0883029.1"/>
    <property type="molecule type" value="Genomic_DNA"/>
</dbReference>
<keyword evidence="1" id="KW-0723">Serine/threonine-protein kinase</keyword>
<dbReference type="PANTHER" id="PTHR35526:SF3">
    <property type="entry name" value="ANTI-SIGMA-F FACTOR RSBW"/>
    <property type="match status" value="1"/>
</dbReference>
<protein>
    <submittedName>
        <fullName evidence="3">ATP-binding protein</fullName>
    </submittedName>
</protein>
<proteinExistence type="predicted"/>
<dbReference type="InterPro" id="IPR050267">
    <property type="entry name" value="Anti-sigma-factor_SerPK"/>
</dbReference>
<keyword evidence="4" id="KW-1185">Reference proteome</keyword>
<evidence type="ECO:0000256" key="1">
    <source>
        <dbReference type="ARBA" id="ARBA00022527"/>
    </source>
</evidence>
<keyword evidence="1" id="KW-0418">Kinase</keyword>
<keyword evidence="1" id="KW-0808">Transferase</keyword>
<dbReference type="GO" id="GO:0005524">
    <property type="term" value="F:ATP binding"/>
    <property type="evidence" value="ECO:0007669"/>
    <property type="project" value="UniProtKB-KW"/>
</dbReference>
<dbReference type="Proteomes" id="UP001597024">
    <property type="component" value="Unassembled WGS sequence"/>
</dbReference>
<evidence type="ECO:0000259" key="2">
    <source>
        <dbReference type="Pfam" id="PF13581"/>
    </source>
</evidence>
<evidence type="ECO:0000313" key="3">
    <source>
        <dbReference type="EMBL" id="MFD0883029.1"/>
    </source>
</evidence>
<dbReference type="InterPro" id="IPR036890">
    <property type="entry name" value="HATPase_C_sf"/>
</dbReference>
<dbReference type="InterPro" id="IPR003594">
    <property type="entry name" value="HATPase_dom"/>
</dbReference>
<comment type="caution">
    <text evidence="3">The sequence shown here is derived from an EMBL/GenBank/DDBJ whole genome shotgun (WGS) entry which is preliminary data.</text>
</comment>
<dbReference type="CDD" id="cd16936">
    <property type="entry name" value="HATPase_RsbW-like"/>
    <property type="match status" value="1"/>
</dbReference>
<gene>
    <name evidence="3" type="ORF">ACFQ08_00395</name>
</gene>
<dbReference type="Gene3D" id="3.30.565.10">
    <property type="entry name" value="Histidine kinase-like ATPase, C-terminal domain"/>
    <property type="match status" value="1"/>
</dbReference>
<dbReference type="Pfam" id="PF13581">
    <property type="entry name" value="HATPase_c_2"/>
    <property type="match status" value="1"/>
</dbReference>
<dbReference type="PANTHER" id="PTHR35526">
    <property type="entry name" value="ANTI-SIGMA-F FACTOR RSBW-RELATED"/>
    <property type="match status" value="1"/>
</dbReference>
<organism evidence="3 4">
    <name type="scientific">Streptosporangium algeriense</name>
    <dbReference type="NCBI Taxonomy" id="1682748"/>
    <lineage>
        <taxon>Bacteria</taxon>
        <taxon>Bacillati</taxon>
        <taxon>Actinomycetota</taxon>
        <taxon>Actinomycetes</taxon>
        <taxon>Streptosporangiales</taxon>
        <taxon>Streptosporangiaceae</taxon>
        <taxon>Streptosporangium</taxon>
    </lineage>
</organism>
<name>A0ABW3DJ79_9ACTN</name>
<dbReference type="SUPFAM" id="SSF55874">
    <property type="entry name" value="ATPase domain of HSP90 chaperone/DNA topoisomerase II/histidine kinase"/>
    <property type="match status" value="1"/>
</dbReference>
<keyword evidence="3" id="KW-0547">Nucleotide-binding</keyword>
<keyword evidence="3" id="KW-0067">ATP-binding</keyword>